<dbReference type="Proteomes" id="UP000254208">
    <property type="component" value="Unassembled WGS sequence"/>
</dbReference>
<proteinExistence type="predicted"/>
<dbReference type="EMBL" id="UGTZ01000001">
    <property type="protein sequence ID" value="SUC32081.1"/>
    <property type="molecule type" value="Genomic_DNA"/>
</dbReference>
<dbReference type="Gene3D" id="3.30.160.390">
    <property type="entry name" value="Integrase, DNA-binding domain"/>
    <property type="match status" value="1"/>
</dbReference>
<dbReference type="AlphaFoldDB" id="A0A2U9L5K9"/>
<protein>
    <submittedName>
        <fullName evidence="1">Uncharacterized protein</fullName>
    </submittedName>
</protein>
<sequence length="42" mass="4956">MKLIIILADARRKRDDAKRLLVEGIDPNQQPKEQKLVEWAKK</sequence>
<evidence type="ECO:0000313" key="1">
    <source>
        <dbReference type="EMBL" id="SUC32081.1"/>
    </source>
</evidence>
<dbReference type="GeneID" id="93673784"/>
<dbReference type="InterPro" id="IPR038488">
    <property type="entry name" value="Integrase_DNA-bd_sf"/>
</dbReference>
<accession>A0A2U9L5K9</accession>
<dbReference type="RefSeq" id="WP_004909675.1">
    <property type="nucleotide sequence ID" value="NZ_ABEXOA020000065.1"/>
</dbReference>
<name>A0A2U9L5K9_PRORE</name>
<evidence type="ECO:0000313" key="2">
    <source>
        <dbReference type="Proteomes" id="UP000254208"/>
    </source>
</evidence>
<organism evidence="1 2">
    <name type="scientific">Providencia rettgeri</name>
    <dbReference type="NCBI Taxonomy" id="587"/>
    <lineage>
        <taxon>Bacteria</taxon>
        <taxon>Pseudomonadati</taxon>
        <taxon>Pseudomonadota</taxon>
        <taxon>Gammaproteobacteria</taxon>
        <taxon>Enterobacterales</taxon>
        <taxon>Morganellaceae</taxon>
        <taxon>Providencia</taxon>
    </lineage>
</organism>
<gene>
    <name evidence="1" type="ORF">NCTC11801_03055</name>
</gene>
<reference evidence="1 2" key="1">
    <citation type="submission" date="2018-06" db="EMBL/GenBank/DDBJ databases">
        <authorList>
            <consortium name="Pathogen Informatics"/>
            <person name="Doyle S."/>
        </authorList>
    </citation>
    <scope>NUCLEOTIDE SEQUENCE [LARGE SCALE GENOMIC DNA]</scope>
    <source>
        <strain evidence="1 2">NCTC11801</strain>
    </source>
</reference>